<organism evidence="2 3">
    <name type="scientific">Parelaphostrongylus tenuis</name>
    <name type="common">Meningeal worm</name>
    <dbReference type="NCBI Taxonomy" id="148309"/>
    <lineage>
        <taxon>Eukaryota</taxon>
        <taxon>Metazoa</taxon>
        <taxon>Ecdysozoa</taxon>
        <taxon>Nematoda</taxon>
        <taxon>Chromadorea</taxon>
        <taxon>Rhabditida</taxon>
        <taxon>Rhabditina</taxon>
        <taxon>Rhabditomorpha</taxon>
        <taxon>Strongyloidea</taxon>
        <taxon>Metastrongylidae</taxon>
        <taxon>Parelaphostrongylus</taxon>
    </lineage>
</organism>
<protein>
    <submittedName>
        <fullName evidence="2">Uncharacterized protein</fullName>
    </submittedName>
</protein>
<name>A0AAD5QM33_PARTN</name>
<gene>
    <name evidence="2" type="ORF">KIN20_007505</name>
</gene>
<keyword evidence="1" id="KW-0732">Signal</keyword>
<evidence type="ECO:0000256" key="1">
    <source>
        <dbReference type="SAM" id="SignalP"/>
    </source>
</evidence>
<reference evidence="2" key="1">
    <citation type="submission" date="2021-06" db="EMBL/GenBank/DDBJ databases">
        <title>Parelaphostrongylus tenuis whole genome reference sequence.</title>
        <authorList>
            <person name="Garwood T.J."/>
            <person name="Larsen P.A."/>
            <person name="Fountain-Jones N.M."/>
            <person name="Garbe J.R."/>
            <person name="Macchietto M.G."/>
            <person name="Kania S.A."/>
            <person name="Gerhold R.W."/>
            <person name="Richards J.E."/>
            <person name="Wolf T.M."/>
        </authorList>
    </citation>
    <scope>NUCLEOTIDE SEQUENCE</scope>
    <source>
        <strain evidence="2">MNPRO001-30</strain>
        <tissue evidence="2">Meninges</tissue>
    </source>
</reference>
<comment type="caution">
    <text evidence="2">The sequence shown here is derived from an EMBL/GenBank/DDBJ whole genome shotgun (WGS) entry which is preliminary data.</text>
</comment>
<dbReference type="AlphaFoldDB" id="A0AAD5QM33"/>
<sequence length="231" mass="24649">MTGHLSDLFMIFPLATISAVIGCGVMPAGQASTRTLTVSGFSLPVAMIYVENAAESTRVSGIAANRGAVRTFVQRLVMQTVFDVLESQARAAFLPDPVISTNLDQLTVNITCEPLKCQGVALKVEEMVEVMVQNMPNKISQRCIIAGNSVTGICTFVMNGPVMCSDTTGKVMIASPANYTSISGTLTTTNIIMANWPITMWQSVLNRAIRMLALGPFRLNFFSASATVGGN</sequence>
<dbReference type="EMBL" id="JAHQIW010001089">
    <property type="protein sequence ID" value="KAJ1351491.1"/>
    <property type="molecule type" value="Genomic_DNA"/>
</dbReference>
<evidence type="ECO:0000313" key="3">
    <source>
        <dbReference type="Proteomes" id="UP001196413"/>
    </source>
</evidence>
<dbReference type="Proteomes" id="UP001196413">
    <property type="component" value="Unassembled WGS sequence"/>
</dbReference>
<feature type="signal peptide" evidence="1">
    <location>
        <begin position="1"/>
        <end position="22"/>
    </location>
</feature>
<evidence type="ECO:0000313" key="2">
    <source>
        <dbReference type="EMBL" id="KAJ1351491.1"/>
    </source>
</evidence>
<feature type="chain" id="PRO_5042029583" evidence="1">
    <location>
        <begin position="23"/>
        <end position="231"/>
    </location>
</feature>
<proteinExistence type="predicted"/>
<keyword evidence="3" id="KW-1185">Reference proteome</keyword>
<accession>A0AAD5QM33</accession>